<feature type="region of interest" description="Disordered" evidence="1">
    <location>
        <begin position="618"/>
        <end position="638"/>
    </location>
</feature>
<keyword evidence="4" id="KW-1185">Reference proteome</keyword>
<feature type="chain" id="PRO_5007871864" description="CxC2-like cysteine cluster KDZ transposase-associated domain-containing protein" evidence="2">
    <location>
        <begin position="24"/>
        <end position="861"/>
    </location>
</feature>
<protein>
    <recommendedName>
        <fullName evidence="5">CxC2-like cysteine cluster KDZ transposase-associated domain-containing protein</fullName>
    </recommendedName>
</protein>
<dbReference type="EMBL" id="KV417623">
    <property type="protein sequence ID" value="KZP14042.1"/>
    <property type="molecule type" value="Genomic_DNA"/>
</dbReference>
<sequence length="861" mass="98260">MVSGYSSVILYASIQSLITLLLGQICDEDGQAIPPDSHPLPRNDCADGDWAPFNNKTEFETADFLYRRNQMSEGNIDFLAKLWGETLAPHGADPPFRNHQTLYETIDSTPLGEVAWEDFSVFYDGKIPDEGEVPHWMTAEHKAWFRDPRQLIHNIIGNPEFKDEFDYAPYQEYDTDKNHRFQNLMSGDWAWRQGDLIAADPETHGSMFVPIILGSDKTTVSVGTGDNAFWPIYISIGNIHNNTRRANRNGLVLLGFLPIPKTDKEQAGDENYRKFRRQLFHTCIGRMLQALKEGMTKPDIVRCGDDHFRRAIYGLGPYIADYPEQCLLTCVVQGWCARCCALNSNLDNDGAEALPRSKHHTDQLLKDFELLELWEEYGIVGDIVPFTDDFPRADIRELLSPDILHQLVKGVFKDHLVTWVTQYILSENGEKPGKKILDDIDRRIALVAPFAGLRRFPHGRGFKQWTGNDSKALMKVYLPAIEGHVPDDMVQAIRAFLEFCYIHVIKHTNFDVTTLDAFDVAVTNFHHHREIFCTSGVRPAGFNLPRQHALKHYRRHIEEFGAPGGLCSSITESRHITAVKKPWRRSNRYAALGQMLRTNQRLDKLASARTHFVEVGMLPPSHEPPPLPDQNGENDDEGPVDDIVMGDVQLARTRARNYPRTITELADHVNEPTLPHLANIFLAEQLNVEEIIITSKISVFNSAAATFYAPSDPSGIRGLRRERIRSTPSWRGRGSRRDTAFVVEDQDKPGMKGLRVVRVKLFFSFMHDGTTYPCALVEWYKTFGRKPHADTGMWEVRPEYTGAHRDMSVLHLDTFLRGAHLLPFFDSRPLPFGFDYTYTLDLFRSFFVNKFIDHHAHEIAY</sequence>
<gene>
    <name evidence="3" type="ORF">FIBSPDRAFT_834361</name>
</gene>
<name>A0A166CVI3_9AGAM</name>
<organism evidence="3 4">
    <name type="scientific">Athelia psychrophila</name>
    <dbReference type="NCBI Taxonomy" id="1759441"/>
    <lineage>
        <taxon>Eukaryota</taxon>
        <taxon>Fungi</taxon>
        <taxon>Dikarya</taxon>
        <taxon>Basidiomycota</taxon>
        <taxon>Agaricomycotina</taxon>
        <taxon>Agaricomycetes</taxon>
        <taxon>Agaricomycetidae</taxon>
        <taxon>Atheliales</taxon>
        <taxon>Atheliaceae</taxon>
        <taxon>Athelia</taxon>
    </lineage>
</organism>
<evidence type="ECO:0000313" key="4">
    <source>
        <dbReference type="Proteomes" id="UP000076532"/>
    </source>
</evidence>
<dbReference type="AlphaFoldDB" id="A0A166CVI3"/>
<dbReference type="InterPro" id="IPR041078">
    <property type="entry name" value="Plavaka"/>
</dbReference>
<keyword evidence="2" id="KW-0732">Signal</keyword>
<accession>A0A166CVI3</accession>
<feature type="signal peptide" evidence="2">
    <location>
        <begin position="1"/>
        <end position="23"/>
    </location>
</feature>
<proteinExistence type="predicted"/>
<dbReference type="STRING" id="436010.A0A166CVI3"/>
<dbReference type="OrthoDB" id="3199698at2759"/>
<dbReference type="Pfam" id="PF18759">
    <property type="entry name" value="Plavaka"/>
    <property type="match status" value="1"/>
</dbReference>
<dbReference type="Proteomes" id="UP000076532">
    <property type="component" value="Unassembled WGS sequence"/>
</dbReference>
<evidence type="ECO:0000256" key="2">
    <source>
        <dbReference type="SAM" id="SignalP"/>
    </source>
</evidence>
<evidence type="ECO:0008006" key="5">
    <source>
        <dbReference type="Google" id="ProtNLM"/>
    </source>
</evidence>
<reference evidence="3 4" key="1">
    <citation type="journal article" date="2016" name="Mol. Biol. Evol.">
        <title>Comparative Genomics of Early-Diverging Mushroom-Forming Fungi Provides Insights into the Origins of Lignocellulose Decay Capabilities.</title>
        <authorList>
            <person name="Nagy L.G."/>
            <person name="Riley R."/>
            <person name="Tritt A."/>
            <person name="Adam C."/>
            <person name="Daum C."/>
            <person name="Floudas D."/>
            <person name="Sun H."/>
            <person name="Yadav J.S."/>
            <person name="Pangilinan J."/>
            <person name="Larsson K.H."/>
            <person name="Matsuura K."/>
            <person name="Barry K."/>
            <person name="Labutti K."/>
            <person name="Kuo R."/>
            <person name="Ohm R.A."/>
            <person name="Bhattacharya S.S."/>
            <person name="Shirouzu T."/>
            <person name="Yoshinaga Y."/>
            <person name="Martin F.M."/>
            <person name="Grigoriev I.V."/>
            <person name="Hibbett D.S."/>
        </authorList>
    </citation>
    <scope>NUCLEOTIDE SEQUENCE [LARGE SCALE GENOMIC DNA]</scope>
    <source>
        <strain evidence="3 4">CBS 109695</strain>
    </source>
</reference>
<evidence type="ECO:0000313" key="3">
    <source>
        <dbReference type="EMBL" id="KZP14042.1"/>
    </source>
</evidence>
<evidence type="ECO:0000256" key="1">
    <source>
        <dbReference type="SAM" id="MobiDB-lite"/>
    </source>
</evidence>